<reference evidence="2 3" key="1">
    <citation type="submission" date="2018-07" db="EMBL/GenBank/DDBJ databases">
        <title>Section-level genome sequencing of Aspergillus section Nigri to investigate inter- and intra-species variation.</title>
        <authorList>
            <consortium name="DOE Joint Genome Institute"/>
            <person name="Vesth T.C."/>
            <person name="Nybo J.L."/>
            <person name="Theobald S."/>
            <person name="Frisvad J.C."/>
            <person name="Larsen T.O."/>
            <person name="Nielsen K.F."/>
            <person name="Hoof J.B."/>
            <person name="Brandl J."/>
            <person name="Salamov A."/>
            <person name="Riley R."/>
            <person name="Gladden J.M."/>
            <person name="Phatale P."/>
            <person name="Nielsen M.T."/>
            <person name="Lyhne E.K."/>
            <person name="Kogle M.E."/>
            <person name="Strasser K."/>
            <person name="McDonnell E."/>
            <person name="Barry K."/>
            <person name="Clum A."/>
            <person name="Chen C."/>
            <person name="Nolan M."/>
            <person name="Sandor L."/>
            <person name="Kuo A."/>
            <person name="Lipzen A."/>
            <person name="Hainaut M."/>
            <person name="Drula E."/>
            <person name="Tsang A."/>
            <person name="Magnuson J.K."/>
            <person name="Henrissat B."/>
            <person name="Wiebenga A."/>
            <person name="Simmons B.A."/>
            <person name="Makela M.R."/>
            <person name="De vries R.P."/>
            <person name="Grigoriev I.V."/>
            <person name="Mortensen U.H."/>
            <person name="Baker S.E."/>
            <person name="Andersen M.R."/>
        </authorList>
    </citation>
    <scope>NUCLEOTIDE SEQUENCE [LARGE SCALE GENOMIC DNA]</scope>
    <source>
        <strain evidence="2 3">ATCC 13496</strain>
    </source>
</reference>
<keyword evidence="1" id="KW-0472">Membrane</keyword>
<dbReference type="Proteomes" id="UP000253845">
    <property type="component" value="Unassembled WGS sequence"/>
</dbReference>
<gene>
    <name evidence="2" type="ORF">M747DRAFT_146368</name>
</gene>
<evidence type="ECO:0000313" key="2">
    <source>
        <dbReference type="EMBL" id="RDH15053.1"/>
    </source>
</evidence>
<protein>
    <submittedName>
        <fullName evidence="2">Uncharacterized protein</fullName>
    </submittedName>
</protein>
<name>A0A370BHJ6_ASPNG</name>
<feature type="transmembrane region" description="Helical" evidence="1">
    <location>
        <begin position="34"/>
        <end position="55"/>
    </location>
</feature>
<proteinExistence type="predicted"/>
<evidence type="ECO:0000313" key="3">
    <source>
        <dbReference type="Proteomes" id="UP000253845"/>
    </source>
</evidence>
<sequence length="60" mass="6530">MCLPSGSRWHPLAVSSATSSLLGRHLSPVLHCTIPPVFSLSLFPPFLLFLTILTISKNNL</sequence>
<dbReference type="VEuPathDB" id="FungiDB:M747DRAFT_146368"/>
<keyword evidence="1" id="KW-1133">Transmembrane helix</keyword>
<keyword evidence="1" id="KW-0812">Transmembrane</keyword>
<dbReference type="EMBL" id="KZ851954">
    <property type="protein sequence ID" value="RDH15053.1"/>
    <property type="molecule type" value="Genomic_DNA"/>
</dbReference>
<evidence type="ECO:0000256" key="1">
    <source>
        <dbReference type="SAM" id="Phobius"/>
    </source>
</evidence>
<dbReference type="AlphaFoldDB" id="A0A370BHJ6"/>
<organism evidence="2 3">
    <name type="scientific">Aspergillus niger ATCC 13496</name>
    <dbReference type="NCBI Taxonomy" id="1353008"/>
    <lineage>
        <taxon>Eukaryota</taxon>
        <taxon>Fungi</taxon>
        <taxon>Dikarya</taxon>
        <taxon>Ascomycota</taxon>
        <taxon>Pezizomycotina</taxon>
        <taxon>Eurotiomycetes</taxon>
        <taxon>Eurotiomycetidae</taxon>
        <taxon>Eurotiales</taxon>
        <taxon>Aspergillaceae</taxon>
        <taxon>Aspergillus</taxon>
        <taxon>Aspergillus subgen. Circumdati</taxon>
    </lineage>
</organism>
<accession>A0A370BHJ6</accession>